<protein>
    <submittedName>
        <fullName evidence="1">Uncharacterized protein</fullName>
    </submittedName>
</protein>
<gene>
    <name evidence="1" type="ORF">BJX66DRAFT_326029</name>
</gene>
<dbReference type="InterPro" id="IPR023213">
    <property type="entry name" value="CAT-like_dom_sf"/>
</dbReference>
<dbReference type="EMBL" id="JBFTWV010000057">
    <property type="protein sequence ID" value="KAL2793486.1"/>
    <property type="molecule type" value="Genomic_DNA"/>
</dbReference>
<evidence type="ECO:0000313" key="2">
    <source>
        <dbReference type="Proteomes" id="UP001610563"/>
    </source>
</evidence>
<comment type="caution">
    <text evidence="1">The sequence shown here is derived from an EMBL/GenBank/DDBJ whole genome shotgun (WGS) entry which is preliminary data.</text>
</comment>
<keyword evidence="2" id="KW-1185">Reference proteome</keyword>
<proteinExistence type="predicted"/>
<dbReference type="Gene3D" id="3.30.559.10">
    <property type="entry name" value="Chloramphenicol acetyltransferase-like domain"/>
    <property type="match status" value="2"/>
</dbReference>
<evidence type="ECO:0000313" key="1">
    <source>
        <dbReference type="EMBL" id="KAL2793486.1"/>
    </source>
</evidence>
<sequence>MKLTPLDLGIGRFLEFSFTLVYQEVYAEEDLQAAAQALLAKYPLLGSRVNFLRSELRPREGVNIFQGRHVDGSLSDFIDLPSSTSTDSDVKSLGRLFAFAKGLWQSLLQPVILIRAVFLKDATVLRFITQHPLCDASGMVTPALLLGRRIAKRRPSVLDRLRSLFRWSFQSLNNKGGQQSLRDIFHPSDKRIDHTLHVPSKKMRVWRENAREHGINVTENDLLTAFIHQATYQPDAVQDFSLILGIRRELENDMPMHNSCFLIPIDMAFAQSQSKDTPASLNDIATEVRRAIVESRHPHMLPQLLEYYSKPTIRPMMPQWYGRRAPQSVVTSWTHLPFFELDIHGTKPSFFNGELDMWEFLKKFGVAMDDCSITWKADSGERPGYCIRGRLHRDAWRRMEEMLDQMEV</sequence>
<accession>A0ABR4G397</accession>
<reference evidence="1 2" key="1">
    <citation type="submission" date="2024-07" db="EMBL/GenBank/DDBJ databases">
        <title>Section-level genome sequencing and comparative genomics of Aspergillus sections Usti and Cavernicolus.</title>
        <authorList>
            <consortium name="Lawrence Berkeley National Laboratory"/>
            <person name="Nybo J.L."/>
            <person name="Vesth T.C."/>
            <person name="Theobald S."/>
            <person name="Frisvad J.C."/>
            <person name="Larsen T.O."/>
            <person name="Kjaerboelling I."/>
            <person name="Rothschild-Mancinelli K."/>
            <person name="Lyhne E.K."/>
            <person name="Kogle M.E."/>
            <person name="Barry K."/>
            <person name="Clum A."/>
            <person name="Na H."/>
            <person name="Ledsgaard L."/>
            <person name="Lin J."/>
            <person name="Lipzen A."/>
            <person name="Kuo A."/>
            <person name="Riley R."/>
            <person name="Mondo S."/>
            <person name="Labutti K."/>
            <person name="Haridas S."/>
            <person name="Pangalinan J."/>
            <person name="Salamov A.A."/>
            <person name="Simmons B.A."/>
            <person name="Magnuson J.K."/>
            <person name="Chen J."/>
            <person name="Drula E."/>
            <person name="Henrissat B."/>
            <person name="Wiebenga A."/>
            <person name="Lubbers R.J."/>
            <person name="Gomes A.C."/>
            <person name="Makela M.R."/>
            <person name="Stajich J."/>
            <person name="Grigoriev I.V."/>
            <person name="Mortensen U.H."/>
            <person name="De Vries R.P."/>
            <person name="Baker S.E."/>
            <person name="Andersen M.R."/>
        </authorList>
    </citation>
    <scope>NUCLEOTIDE SEQUENCE [LARGE SCALE GENOMIC DNA]</scope>
    <source>
        <strain evidence="1 2">CBS 209.92</strain>
    </source>
</reference>
<organism evidence="1 2">
    <name type="scientific">Aspergillus keveii</name>
    <dbReference type="NCBI Taxonomy" id="714993"/>
    <lineage>
        <taxon>Eukaryota</taxon>
        <taxon>Fungi</taxon>
        <taxon>Dikarya</taxon>
        <taxon>Ascomycota</taxon>
        <taxon>Pezizomycotina</taxon>
        <taxon>Eurotiomycetes</taxon>
        <taxon>Eurotiomycetidae</taxon>
        <taxon>Eurotiales</taxon>
        <taxon>Aspergillaceae</taxon>
        <taxon>Aspergillus</taxon>
        <taxon>Aspergillus subgen. Nidulantes</taxon>
    </lineage>
</organism>
<dbReference type="Proteomes" id="UP001610563">
    <property type="component" value="Unassembled WGS sequence"/>
</dbReference>
<name>A0ABR4G397_9EURO</name>